<dbReference type="EMBL" id="FQVQ01000001">
    <property type="protein sequence ID" value="SHE73952.1"/>
    <property type="molecule type" value="Genomic_DNA"/>
</dbReference>
<accession>A0A1M4VZ13</accession>
<reference evidence="2 3" key="1">
    <citation type="submission" date="2016-11" db="EMBL/GenBank/DDBJ databases">
        <authorList>
            <person name="Jaros S."/>
            <person name="Januszkiewicz K."/>
            <person name="Wedrychowicz H."/>
        </authorList>
    </citation>
    <scope>NUCLEOTIDE SEQUENCE [LARGE SCALE GENOMIC DNA]</scope>
    <source>
        <strain evidence="2 3">DSM 25660</strain>
    </source>
</reference>
<dbReference type="Gene3D" id="2.50.20.10">
    <property type="entry name" value="Lipoprotein localisation LolA/LolB/LppX"/>
    <property type="match status" value="1"/>
</dbReference>
<proteinExistence type="predicted"/>
<feature type="signal peptide" evidence="1">
    <location>
        <begin position="1"/>
        <end position="27"/>
    </location>
</feature>
<keyword evidence="3" id="KW-1185">Reference proteome</keyword>
<sequence>MQRSILYPFYFLSASLLLGLTSCKSKAVAIAESAAVTNEIPAIQIIDKYNVNALDFTTLNIKASAKFEDANQSQNVMAEIRMKKNEKIMVIIRVLGITMAKALITPESVRYYDKIGNKYFEGDYSSLSRWLGTDLDFFKIQSLFLGKSIDDFSKGKYKVSIADKWYRLQALETDGIDKSFYLEGDNYLIKKQEINQPQLDRALQVTYPDYSKTNEKFLPLQMLLEARLQEQKTLIDVEYKNVNFNEELTFPYQVPEGFERIEIEKK</sequence>
<evidence type="ECO:0000313" key="3">
    <source>
        <dbReference type="Proteomes" id="UP000184147"/>
    </source>
</evidence>
<dbReference type="RefSeq" id="WP_073360339.1">
    <property type="nucleotide sequence ID" value="NZ_FQVQ01000001.1"/>
</dbReference>
<dbReference type="PROSITE" id="PS51257">
    <property type="entry name" value="PROKAR_LIPOPROTEIN"/>
    <property type="match status" value="1"/>
</dbReference>
<protein>
    <recommendedName>
        <fullName evidence="4">DUF4292 domain-containing protein</fullName>
    </recommendedName>
</protein>
<dbReference type="Pfam" id="PF14125">
    <property type="entry name" value="DUF4292"/>
    <property type="match status" value="1"/>
</dbReference>
<organism evidence="2 3">
    <name type="scientific">Flavobacterium fontis</name>
    <dbReference type="NCBI Taxonomy" id="1124188"/>
    <lineage>
        <taxon>Bacteria</taxon>
        <taxon>Pseudomonadati</taxon>
        <taxon>Bacteroidota</taxon>
        <taxon>Flavobacteriia</taxon>
        <taxon>Flavobacteriales</taxon>
        <taxon>Flavobacteriaceae</taxon>
        <taxon>Flavobacterium</taxon>
    </lineage>
</organism>
<keyword evidence="1" id="KW-0732">Signal</keyword>
<dbReference type="STRING" id="1124188.SAMN05444377_10199"/>
<dbReference type="OrthoDB" id="849114at2"/>
<dbReference type="Proteomes" id="UP000184147">
    <property type="component" value="Unassembled WGS sequence"/>
</dbReference>
<gene>
    <name evidence="2" type="ORF">SAMN05444377_10199</name>
</gene>
<dbReference type="AlphaFoldDB" id="A0A1M4VZ13"/>
<evidence type="ECO:0000313" key="2">
    <source>
        <dbReference type="EMBL" id="SHE73952.1"/>
    </source>
</evidence>
<dbReference type="InterPro" id="IPR025634">
    <property type="entry name" value="DUF4292"/>
</dbReference>
<name>A0A1M4VZ13_9FLAO</name>
<evidence type="ECO:0000256" key="1">
    <source>
        <dbReference type="SAM" id="SignalP"/>
    </source>
</evidence>
<evidence type="ECO:0008006" key="4">
    <source>
        <dbReference type="Google" id="ProtNLM"/>
    </source>
</evidence>
<feature type="chain" id="PRO_5013381922" description="DUF4292 domain-containing protein" evidence="1">
    <location>
        <begin position="28"/>
        <end position="266"/>
    </location>
</feature>